<evidence type="ECO:0000256" key="10">
    <source>
        <dbReference type="SAM" id="Phobius"/>
    </source>
</evidence>
<keyword evidence="6 10" id="KW-0472">Membrane</keyword>
<feature type="compositionally biased region" description="Polar residues" evidence="9">
    <location>
        <begin position="31"/>
        <end position="57"/>
    </location>
</feature>
<keyword evidence="8" id="KW-0961">Cell wall biogenesis/degradation</keyword>
<dbReference type="GO" id="GO:0005789">
    <property type="term" value="C:endoplasmic reticulum membrane"/>
    <property type="evidence" value="ECO:0007669"/>
    <property type="project" value="TreeGrafter"/>
</dbReference>
<evidence type="ECO:0000256" key="7">
    <source>
        <dbReference type="ARBA" id="ARBA00023180"/>
    </source>
</evidence>
<organism evidence="12 13">
    <name type="scientific">Pichia sorbitophila (strain ATCC MYA-4447 / BCRC 22081 / CBS 7064 / NBRC 10061 / NRRL Y-12695)</name>
    <name type="common">Hybrid yeast</name>
    <dbReference type="NCBI Taxonomy" id="559304"/>
    <lineage>
        <taxon>Eukaryota</taxon>
        <taxon>Fungi</taxon>
        <taxon>Dikarya</taxon>
        <taxon>Ascomycota</taxon>
        <taxon>Saccharomycotina</taxon>
        <taxon>Pichiomycetes</taxon>
        <taxon>Debaryomycetaceae</taxon>
        <taxon>Millerozyma</taxon>
    </lineage>
</organism>
<evidence type="ECO:0000256" key="3">
    <source>
        <dbReference type="ARBA" id="ARBA00022692"/>
    </source>
</evidence>
<dbReference type="PANTHER" id="PTHR31361">
    <property type="entry name" value="BETA-GLUCAN SYNTHESIS-ASSOCIATED PROTEIN KRE6-RELATED"/>
    <property type="match status" value="1"/>
</dbReference>
<dbReference type="PANTHER" id="PTHR31361:SF1">
    <property type="entry name" value="BETA-GLUCAN SYNTHESIS-ASSOCIATED PROTEIN KRE6-RELATED"/>
    <property type="match status" value="1"/>
</dbReference>
<feature type="domain" description="GH16" evidence="11">
    <location>
        <begin position="253"/>
        <end position="645"/>
    </location>
</feature>
<dbReference type="InterPro" id="IPR000757">
    <property type="entry name" value="Beta-glucanase-like"/>
</dbReference>
<dbReference type="Pfam" id="PF03935">
    <property type="entry name" value="SKN1_KRE6_Sbg1"/>
    <property type="match status" value="1"/>
</dbReference>
<proteinExistence type="inferred from homology"/>
<keyword evidence="13" id="KW-1185">Reference proteome</keyword>
<evidence type="ECO:0000256" key="6">
    <source>
        <dbReference type="ARBA" id="ARBA00023136"/>
    </source>
</evidence>
<keyword evidence="7" id="KW-0325">Glycoprotein</keyword>
<dbReference type="FunCoup" id="G8YPS6">
    <property type="interactions" value="290"/>
</dbReference>
<evidence type="ECO:0000256" key="9">
    <source>
        <dbReference type="SAM" id="MobiDB-lite"/>
    </source>
</evidence>
<dbReference type="InterPro" id="IPR013320">
    <property type="entry name" value="ConA-like_dom_sf"/>
</dbReference>
<dbReference type="GO" id="GO:0015926">
    <property type="term" value="F:glucosidase activity"/>
    <property type="evidence" value="ECO:0007669"/>
    <property type="project" value="TreeGrafter"/>
</dbReference>
<feature type="compositionally biased region" description="Low complexity" evidence="9">
    <location>
        <begin position="138"/>
        <end position="148"/>
    </location>
</feature>
<sequence length="692" mass="77944">MAHRDLTYNTNGAEAHGAERSSDELMAENPFVSQEDSSSFESNQPSMSGNSDDYNRMQNHIQEDGSRANDGYGNMYINNGYYRQSATDSHLLSQENSSDEVSNFLSPQHMGNSASPNIHIPPEYDRYPSMANSRVVSSTSLSSHLRNSQYQEKSSYNMEGDDMSEGKNVNPFIPYSDFSPFGGYPASSFPLHIDEKEPDDYLHNPDPIADAAYDKNRFWYDLKNMDRRSCGGFFGILTLFVVAIVIFIILPVLTYSGITTPYHPETYELLTGYSYPILSAIRSDLVDPDTPQEALKFQSTKGETWKLVFSDEFNAEGRTFYEGDDQFFEAVDIHYASTQDLEWYDPDAVSTANGSMNIRIDAYKNHDLFYRSGMVQSWNKLCFSQGMVEFSARLPGYGDKMGLWPGLWTLGNLGRPGYMASTEGVWPYSYESCDAGITPNQSSPDGISYLPGQKLNSCTCKGEDHPNPGVGRGAPEIDAIEGTVAQMGDVKIGVASQSLQIAPYDIWYMPDYNFIQIYNSTVTSMNTWTGGPLQQGISAASTLNVTWYEFGEGNHNFQRYGVEFISDNENGYCTWYVGKDKTYTLHSYALAPNGNIGWRRLAKEPMALIMNLGLSTSWVYIDWPALHFPSTLRIDHVRIYQPEHNISVTCDPTDYPTYDYIENHLGAYKNPNYTSWEDAGYKWPKNKLMNSC</sequence>
<feature type="transmembrane region" description="Helical" evidence="10">
    <location>
        <begin position="233"/>
        <end position="253"/>
    </location>
</feature>
<evidence type="ECO:0000256" key="4">
    <source>
        <dbReference type="ARBA" id="ARBA00022968"/>
    </source>
</evidence>
<keyword evidence="3 10" id="KW-0812">Transmembrane</keyword>
<dbReference type="SUPFAM" id="SSF49899">
    <property type="entry name" value="Concanavalin A-like lectins/glucanases"/>
    <property type="match status" value="1"/>
</dbReference>
<reference evidence="12 13" key="1">
    <citation type="journal article" date="2012" name="G3 (Bethesda)">
        <title>Pichia sorbitophila, an interspecies yeast hybrid reveals early steps of genome resolution following polyploidization.</title>
        <authorList>
            <person name="Leh Louis V."/>
            <person name="Despons L."/>
            <person name="Friedrich A."/>
            <person name="Martin T."/>
            <person name="Durrens P."/>
            <person name="Casaregola S."/>
            <person name="Neuveglise C."/>
            <person name="Fairhead C."/>
            <person name="Marck C."/>
            <person name="Cruz J.A."/>
            <person name="Straub M.L."/>
            <person name="Kugler V."/>
            <person name="Sacerdot C."/>
            <person name="Uzunov Z."/>
            <person name="Thierry A."/>
            <person name="Weiss S."/>
            <person name="Bleykasten C."/>
            <person name="De Montigny J."/>
            <person name="Jacques N."/>
            <person name="Jung P."/>
            <person name="Lemaire M."/>
            <person name="Mallet S."/>
            <person name="Morel G."/>
            <person name="Richard G.F."/>
            <person name="Sarkar A."/>
            <person name="Savel G."/>
            <person name="Schacherer J."/>
            <person name="Seret M.L."/>
            <person name="Talla E."/>
            <person name="Samson G."/>
            <person name="Jubin C."/>
            <person name="Poulain J."/>
            <person name="Vacherie B."/>
            <person name="Barbe V."/>
            <person name="Pelletier E."/>
            <person name="Sherman D.J."/>
            <person name="Westhof E."/>
            <person name="Weissenbach J."/>
            <person name="Baret P.V."/>
            <person name="Wincker P."/>
            <person name="Gaillardin C."/>
            <person name="Dujon B."/>
            <person name="Souciet J.L."/>
        </authorList>
    </citation>
    <scope>NUCLEOTIDE SEQUENCE [LARGE SCALE GENOMIC DNA]</scope>
    <source>
        <strain evidence="13">ATCC MYA-4447 / BCRC 22081 / CBS 7064 / NBRC 10061 / NRRL Y-12695</strain>
    </source>
</reference>
<protein>
    <submittedName>
        <fullName evidence="12">Piso0_000687 protein</fullName>
    </submittedName>
</protein>
<dbReference type="AlphaFoldDB" id="G8YPS6"/>
<dbReference type="OMA" id="AHIEAYT"/>
<evidence type="ECO:0000256" key="8">
    <source>
        <dbReference type="ARBA" id="ARBA00023316"/>
    </source>
</evidence>
<dbReference type="PROSITE" id="PS51762">
    <property type="entry name" value="GH16_2"/>
    <property type="match status" value="1"/>
</dbReference>
<keyword evidence="5 10" id="KW-1133">Transmembrane helix</keyword>
<dbReference type="GO" id="GO:0031505">
    <property type="term" value="P:fungal-type cell wall organization"/>
    <property type="evidence" value="ECO:0007669"/>
    <property type="project" value="TreeGrafter"/>
</dbReference>
<evidence type="ECO:0000313" key="12">
    <source>
        <dbReference type="EMBL" id="CCE78661.1"/>
    </source>
</evidence>
<feature type="region of interest" description="Disordered" evidence="9">
    <location>
        <begin position="1"/>
        <end position="57"/>
    </location>
</feature>
<dbReference type="eggNOG" id="ENOG502QR13">
    <property type="taxonomic scope" value="Eukaryota"/>
</dbReference>
<comment type="similarity">
    <text evidence="2">Belongs to the SKN1/KRE6 family.</text>
</comment>
<dbReference type="STRING" id="559304.G8YPS6"/>
<accession>G8YPS6</accession>
<evidence type="ECO:0000256" key="2">
    <source>
        <dbReference type="ARBA" id="ARBA00010962"/>
    </source>
</evidence>
<dbReference type="InterPro" id="IPR005629">
    <property type="entry name" value="Skn1/Kre6/Sbg1"/>
</dbReference>
<gene>
    <name evidence="12" type="primary">Piso0_000687</name>
    <name evidence="12" type="ORF">GNLVRS01_PISO0D01939g</name>
</gene>
<dbReference type="GO" id="GO:0006078">
    <property type="term" value="P:(1-&gt;6)-beta-D-glucan biosynthetic process"/>
    <property type="evidence" value="ECO:0007669"/>
    <property type="project" value="TreeGrafter"/>
</dbReference>
<dbReference type="HOGENOM" id="CLU_010811_4_3_1"/>
<evidence type="ECO:0000313" key="13">
    <source>
        <dbReference type="Proteomes" id="UP000005222"/>
    </source>
</evidence>
<evidence type="ECO:0000259" key="11">
    <source>
        <dbReference type="PROSITE" id="PS51762"/>
    </source>
</evidence>
<dbReference type="InParanoid" id="G8YPS6"/>
<dbReference type="CDD" id="cd02180">
    <property type="entry name" value="GH16_fungal_KRE6_glucanase"/>
    <property type="match status" value="1"/>
</dbReference>
<evidence type="ECO:0000256" key="5">
    <source>
        <dbReference type="ARBA" id="ARBA00022989"/>
    </source>
</evidence>
<dbReference type="Proteomes" id="UP000005222">
    <property type="component" value="Chromosome D"/>
</dbReference>
<dbReference type="Gene3D" id="2.60.120.200">
    <property type="match status" value="1"/>
</dbReference>
<dbReference type="EMBL" id="FO082056">
    <property type="protein sequence ID" value="CCE78661.1"/>
    <property type="molecule type" value="Genomic_DNA"/>
</dbReference>
<name>G8YPS6_PICSO</name>
<feature type="region of interest" description="Disordered" evidence="9">
    <location>
        <begin position="138"/>
        <end position="163"/>
    </location>
</feature>
<evidence type="ECO:0000256" key="1">
    <source>
        <dbReference type="ARBA" id="ARBA00004606"/>
    </source>
</evidence>
<dbReference type="GO" id="GO:0005886">
    <property type="term" value="C:plasma membrane"/>
    <property type="evidence" value="ECO:0007669"/>
    <property type="project" value="TreeGrafter"/>
</dbReference>
<keyword evidence="4" id="KW-0735">Signal-anchor</keyword>
<dbReference type="OrthoDB" id="412647at2759"/>
<comment type="subcellular location">
    <subcellularLocation>
        <location evidence="1">Membrane</location>
        <topology evidence="1">Single-pass type II membrane protein</topology>
    </subcellularLocation>
</comment>